<feature type="domain" description="Thiamine phosphate synthase/TenI" evidence="2">
    <location>
        <begin position="20"/>
        <end position="103"/>
    </location>
</feature>
<dbReference type="GO" id="GO:0009228">
    <property type="term" value="P:thiamine biosynthetic process"/>
    <property type="evidence" value="ECO:0007669"/>
    <property type="project" value="UniProtKB-KW"/>
</dbReference>
<sequence length="239" mass="24261">MAEPQTRLILLTAPGVGPDLGARLARAVAAGDVAAVILRLPHGDERALVNAVKAVAPAVQEAGAALVLAGGGGIDLATVAARSGADGVHVQADEAEADPVEAASDEDGEEDDEGQGPSRKGPLHALRERLRDGRILGVGGIRSKHAAMQAGEAGADYLLFGDDPRIALDDLVARLSWWVEIFETPCIALARDLTDVPDLVATGAEFIGLDPALWAGEGGEAAVAAAQAAIRNRAAAGEG</sequence>
<dbReference type="RefSeq" id="WP_048465508.1">
    <property type="nucleotide sequence ID" value="NZ_LABX01000155.1"/>
</dbReference>
<dbReference type="InterPro" id="IPR022998">
    <property type="entry name" value="ThiamineP_synth_TenI"/>
</dbReference>
<evidence type="ECO:0000313" key="3">
    <source>
        <dbReference type="EMBL" id="KMO31449.1"/>
    </source>
</evidence>
<organism evidence="3 4">
    <name type="scientific">Methylobacterium aquaticum</name>
    <dbReference type="NCBI Taxonomy" id="270351"/>
    <lineage>
        <taxon>Bacteria</taxon>
        <taxon>Pseudomonadati</taxon>
        <taxon>Pseudomonadota</taxon>
        <taxon>Alphaproteobacteria</taxon>
        <taxon>Hyphomicrobiales</taxon>
        <taxon>Methylobacteriaceae</taxon>
        <taxon>Methylobacterium</taxon>
    </lineage>
</organism>
<proteinExistence type="predicted"/>
<feature type="region of interest" description="Disordered" evidence="1">
    <location>
        <begin position="87"/>
        <end position="124"/>
    </location>
</feature>
<accession>A0A0J6SCQ2</accession>
<gene>
    <name evidence="3" type="ORF">VP06_19885</name>
</gene>
<dbReference type="OrthoDB" id="7159061at2"/>
<dbReference type="EMBL" id="LABX01000155">
    <property type="protein sequence ID" value="KMO31449.1"/>
    <property type="molecule type" value="Genomic_DNA"/>
</dbReference>
<dbReference type="CDD" id="cd00564">
    <property type="entry name" value="TMP_TenI"/>
    <property type="match status" value="1"/>
</dbReference>
<name>A0A0J6SCQ2_9HYPH</name>
<dbReference type="SUPFAM" id="SSF51391">
    <property type="entry name" value="Thiamin phosphate synthase"/>
    <property type="match status" value="1"/>
</dbReference>
<dbReference type="AlphaFoldDB" id="A0A0J6SCQ2"/>
<protein>
    <recommendedName>
        <fullName evidence="2">Thiamine phosphate synthase/TenI domain-containing protein</fullName>
    </recommendedName>
</protein>
<evidence type="ECO:0000259" key="2">
    <source>
        <dbReference type="Pfam" id="PF02581"/>
    </source>
</evidence>
<dbReference type="InterPro" id="IPR036206">
    <property type="entry name" value="ThiamineP_synth_sf"/>
</dbReference>
<evidence type="ECO:0000313" key="4">
    <source>
        <dbReference type="Proteomes" id="UP000035929"/>
    </source>
</evidence>
<feature type="compositionally biased region" description="Acidic residues" evidence="1">
    <location>
        <begin position="93"/>
        <end position="114"/>
    </location>
</feature>
<evidence type="ECO:0000256" key="1">
    <source>
        <dbReference type="SAM" id="MobiDB-lite"/>
    </source>
</evidence>
<comment type="caution">
    <text evidence="3">The sequence shown here is derived from an EMBL/GenBank/DDBJ whole genome shotgun (WGS) entry which is preliminary data.</text>
</comment>
<dbReference type="InterPro" id="IPR013785">
    <property type="entry name" value="Aldolase_TIM"/>
</dbReference>
<dbReference type="PATRIC" id="fig|270351.6.peg.1673"/>
<dbReference type="Pfam" id="PF02581">
    <property type="entry name" value="TMP-TENI"/>
    <property type="match status" value="1"/>
</dbReference>
<reference evidence="3 4" key="1">
    <citation type="submission" date="2015-03" db="EMBL/GenBank/DDBJ databases">
        <title>Genome sequencing of Methylobacterium aquaticum DSM16371 type strain.</title>
        <authorList>
            <person name="Chaudhry V."/>
            <person name="Patil P.B."/>
        </authorList>
    </citation>
    <scope>NUCLEOTIDE SEQUENCE [LARGE SCALE GENOMIC DNA]</scope>
    <source>
        <strain evidence="3 4">DSM 16371</strain>
    </source>
</reference>
<dbReference type="Gene3D" id="3.20.20.70">
    <property type="entry name" value="Aldolase class I"/>
    <property type="match status" value="1"/>
</dbReference>
<dbReference type="Proteomes" id="UP000035929">
    <property type="component" value="Unassembled WGS sequence"/>
</dbReference>